<dbReference type="PANTHER" id="PTHR31975:SF1">
    <property type="entry name" value="BUD SITE SELECTION PROTEIN 7-RELATED"/>
    <property type="match status" value="1"/>
</dbReference>
<dbReference type="EMBL" id="JANCYW010000001">
    <property type="protein sequence ID" value="KAK4534427.1"/>
    <property type="molecule type" value="Genomic_DNA"/>
</dbReference>
<accession>A0AAV9IQC0</accession>
<feature type="region of interest" description="Disordered" evidence="1">
    <location>
        <begin position="98"/>
        <end position="119"/>
    </location>
</feature>
<dbReference type="InterPro" id="IPR011990">
    <property type="entry name" value="TPR-like_helical_dom_sf"/>
</dbReference>
<dbReference type="Pfam" id="PF09295">
    <property type="entry name" value="ChAPs"/>
    <property type="match status" value="1"/>
</dbReference>
<comment type="caution">
    <text evidence="2">The sequence shown here is derived from an EMBL/GenBank/DDBJ whole genome shotgun (WGS) entry which is preliminary data.</text>
</comment>
<sequence length="861" mass="93161">MCSEVIKGTPEVVDEWVEVGTASAPAHAPDSPGDGEAVAWLVPRSVRVRQQHLASFRLSYGAPDMCVVCKRWRSALQSSKSSRRADEKVLDERWRTVSRTTPTGAERAAPAVQDGGKEPNGDKLVGAQQQRVQVESTALEVLTTAVRAGSTLLSPWFHFVRGIGMRTPAEAAAYLGSTALHGLESAPWYSSGTYTVESAAYIAYNCMSQVDVVVETHFPGGVRVRLLGDADADSLLLDEVFWAELHVSAALRCVDRAGEKPVYPALKAFPLLDKDLSEEEPFLEAARLCYPHWHHAGSSVYGVRATAANSIIADGIAKYFFRYSRFEAAAAFFEGLSEHFQDAALRIHAARARQLAGDTEAAARILHEQVLSGPRAHALTGGEGMRAAVALAQLEAAQGDVLKAMQRIRECVQPSSKREAREPVDEITDQASAPTEPPPQRCSLPWIALARLAVQVGQFAEALICLNAAELEPPRMDLFLREISTTDPSAESARRRAVTKPQPGHADGTELVWALARRLADERIGLGAFGLGKDRHSVDHMLAELSGPLLTDSEREAFEVLVAILNRVGWDDLLRIRGEVFIMESDVTAAEASAATAAAAAVDVAEEPAAVPGTPPAESGEKEADEEVQVVEETAVRTTTPGTTALPPTTSSSKRMCTAWLDFLVSNLYEDLRALAVWQAEDRELQAAVSGADASTAAVPVDPVPSTPAAPSWQEVVQRTRRAPVDWQRRGELALRLQRDADAERAFRVCAAVAADQRQPAVTAWLRLAAIYTQQQQRAADTLRACESAWDAIESLPELVKATSPSALPPPPVLRERGFEAVATFGLVSLRKAATAADIRLDRMSPLLLDAVAWRVHGFDR</sequence>
<name>A0AAV9IQC0_CYACA</name>
<feature type="region of interest" description="Disordered" evidence="1">
    <location>
        <begin position="413"/>
        <end position="439"/>
    </location>
</feature>
<organism evidence="2 3">
    <name type="scientific">Cyanidium caldarium</name>
    <name type="common">Red alga</name>
    <dbReference type="NCBI Taxonomy" id="2771"/>
    <lineage>
        <taxon>Eukaryota</taxon>
        <taxon>Rhodophyta</taxon>
        <taxon>Bangiophyceae</taxon>
        <taxon>Cyanidiales</taxon>
        <taxon>Cyanidiaceae</taxon>
        <taxon>Cyanidium</taxon>
    </lineage>
</organism>
<keyword evidence="3" id="KW-1185">Reference proteome</keyword>
<evidence type="ECO:0000313" key="2">
    <source>
        <dbReference type="EMBL" id="KAK4534427.1"/>
    </source>
</evidence>
<reference evidence="2 3" key="1">
    <citation type="submission" date="2022-07" db="EMBL/GenBank/DDBJ databases">
        <title>Genome-wide signatures of adaptation to extreme environments.</title>
        <authorList>
            <person name="Cho C.H."/>
            <person name="Yoon H.S."/>
        </authorList>
    </citation>
    <scope>NUCLEOTIDE SEQUENCE [LARGE SCALE GENOMIC DNA]</scope>
    <source>
        <strain evidence="2 3">DBV 063 E5</strain>
    </source>
</reference>
<dbReference type="GO" id="GO:0034044">
    <property type="term" value="C:exomer complex"/>
    <property type="evidence" value="ECO:0007669"/>
    <property type="project" value="TreeGrafter"/>
</dbReference>
<proteinExistence type="predicted"/>
<evidence type="ECO:0000313" key="3">
    <source>
        <dbReference type="Proteomes" id="UP001301350"/>
    </source>
</evidence>
<dbReference type="GO" id="GO:0006893">
    <property type="term" value="P:Golgi to plasma membrane transport"/>
    <property type="evidence" value="ECO:0007669"/>
    <property type="project" value="UniProtKB-ARBA"/>
</dbReference>
<dbReference type="AlphaFoldDB" id="A0AAV9IQC0"/>
<evidence type="ECO:0000256" key="1">
    <source>
        <dbReference type="SAM" id="MobiDB-lite"/>
    </source>
</evidence>
<gene>
    <name evidence="2" type="ORF">CDCA_CDCA01G0452</name>
</gene>
<dbReference type="PANTHER" id="PTHR31975">
    <property type="entry name" value="BUD SITE SELECTION PROTEIN 7-RELATED"/>
    <property type="match status" value="1"/>
</dbReference>
<protein>
    <submittedName>
        <fullName evidence="2">Uncharacterized protein</fullName>
    </submittedName>
</protein>
<dbReference type="Gene3D" id="1.25.40.10">
    <property type="entry name" value="Tetratricopeptide repeat domain"/>
    <property type="match status" value="1"/>
</dbReference>
<dbReference type="Proteomes" id="UP001301350">
    <property type="component" value="Unassembled WGS sequence"/>
</dbReference>
<dbReference type="InterPro" id="IPR015374">
    <property type="entry name" value="ChAPs"/>
</dbReference>